<keyword evidence="2 11" id="KW-0436">Ligase</keyword>
<dbReference type="InterPro" id="IPR042099">
    <property type="entry name" value="ANL_N_sf"/>
</dbReference>
<dbReference type="STRING" id="1150469.RSPPHO_00064"/>
<keyword evidence="4" id="KW-0443">Lipid metabolism</keyword>
<dbReference type="GO" id="GO:0016874">
    <property type="term" value="F:ligase activity"/>
    <property type="evidence" value="ECO:0007669"/>
    <property type="project" value="UniProtKB-KW"/>
</dbReference>
<comment type="catalytic activity">
    <reaction evidence="5">
        <text>3-(methylsulfanyl)propanoate + ATP + CoA = 3-(methylsulfanyl)propanoyl-CoA + AMP + diphosphate</text>
        <dbReference type="Rhea" id="RHEA:43052"/>
        <dbReference type="ChEBI" id="CHEBI:30616"/>
        <dbReference type="ChEBI" id="CHEBI:33019"/>
        <dbReference type="ChEBI" id="CHEBI:49016"/>
        <dbReference type="ChEBI" id="CHEBI:57287"/>
        <dbReference type="ChEBI" id="CHEBI:82815"/>
        <dbReference type="ChEBI" id="CHEBI:456215"/>
        <dbReference type="EC" id="6.2.1.44"/>
    </reaction>
    <physiologicalReaction direction="left-to-right" evidence="5">
        <dbReference type="Rhea" id="RHEA:43053"/>
    </physiologicalReaction>
</comment>
<dbReference type="eggNOG" id="COG0318">
    <property type="taxonomic scope" value="Bacteria"/>
</dbReference>
<evidence type="ECO:0000256" key="4">
    <source>
        <dbReference type="ARBA" id="ARBA00023098"/>
    </source>
</evidence>
<dbReference type="PANTHER" id="PTHR43859:SF4">
    <property type="entry name" value="BUTANOATE--COA LIGASE AAE1-RELATED"/>
    <property type="match status" value="1"/>
</dbReference>
<dbReference type="PANTHER" id="PTHR43859">
    <property type="entry name" value="ACYL-ACTIVATING ENZYME"/>
    <property type="match status" value="1"/>
</dbReference>
<dbReference type="Gene3D" id="3.40.50.12780">
    <property type="entry name" value="N-terminal domain of ligase-like"/>
    <property type="match status" value="1"/>
</dbReference>
<dbReference type="InterPro" id="IPR020845">
    <property type="entry name" value="AMP-binding_CS"/>
</dbReference>
<evidence type="ECO:0000313" key="11">
    <source>
        <dbReference type="EMBL" id="CCG06690.1"/>
    </source>
</evidence>
<feature type="domain" description="AMP-dependent synthetase/ligase" evidence="9">
    <location>
        <begin position="122"/>
        <end position="501"/>
    </location>
</feature>
<evidence type="ECO:0000256" key="2">
    <source>
        <dbReference type="ARBA" id="ARBA00022598"/>
    </source>
</evidence>
<keyword evidence="12" id="KW-1185">Reference proteome</keyword>
<dbReference type="Pfam" id="PF00501">
    <property type="entry name" value="AMP-binding"/>
    <property type="match status" value="1"/>
</dbReference>
<dbReference type="AlphaFoldDB" id="H6SIR3"/>
<evidence type="ECO:0000256" key="5">
    <source>
        <dbReference type="ARBA" id="ARBA00051915"/>
    </source>
</evidence>
<dbReference type="CDD" id="cd12118">
    <property type="entry name" value="ttLC_FACS_AEE21_like"/>
    <property type="match status" value="1"/>
</dbReference>
<evidence type="ECO:0000313" key="12">
    <source>
        <dbReference type="Proteomes" id="UP000033220"/>
    </source>
</evidence>
<dbReference type="FunFam" id="3.30.300.30:FF:000008">
    <property type="entry name" value="2,3-dihydroxybenzoate-AMP ligase"/>
    <property type="match status" value="1"/>
</dbReference>
<dbReference type="HOGENOM" id="CLU_000022_59_5_5"/>
<protein>
    <recommendedName>
        <fullName evidence="7">3-methylmercaptopropionyl-CoA ligase</fullName>
        <ecNumber evidence="6">6.2.1.44</ecNumber>
    </recommendedName>
</protein>
<dbReference type="Gene3D" id="3.30.300.30">
    <property type="match status" value="1"/>
</dbReference>
<dbReference type="NCBIfam" id="NF006020">
    <property type="entry name" value="PRK08162.1"/>
    <property type="match status" value="1"/>
</dbReference>
<dbReference type="EC" id="6.2.1.44" evidence="6"/>
<organism evidence="11 12">
    <name type="scientific">Pararhodospirillum photometricum DSM 122</name>
    <dbReference type="NCBI Taxonomy" id="1150469"/>
    <lineage>
        <taxon>Bacteria</taxon>
        <taxon>Pseudomonadati</taxon>
        <taxon>Pseudomonadota</taxon>
        <taxon>Alphaproteobacteria</taxon>
        <taxon>Rhodospirillales</taxon>
        <taxon>Rhodospirillaceae</taxon>
        <taxon>Pararhodospirillum</taxon>
    </lineage>
</organism>
<dbReference type="FunFam" id="3.40.50.12780:FF:000003">
    <property type="entry name" value="Long-chain-fatty-acid--CoA ligase FadD"/>
    <property type="match status" value="1"/>
</dbReference>
<feature type="domain" description="AMP-binding enzyme C-terminal" evidence="10">
    <location>
        <begin position="551"/>
        <end position="625"/>
    </location>
</feature>
<reference evidence="11 12" key="1">
    <citation type="submission" date="2012-02" db="EMBL/GenBank/DDBJ databases">
        <title>Shotgun genome sequence of Phaeospirillum photometricum DSM 122.</title>
        <authorList>
            <person name="Duquesne K."/>
            <person name="Sturgis J."/>
        </authorList>
    </citation>
    <scope>NUCLEOTIDE SEQUENCE [LARGE SCALE GENOMIC DNA]</scope>
    <source>
        <strain evidence="12">DSM122</strain>
    </source>
</reference>
<gene>
    <name evidence="11" type="ORF">RSPPHO_00064</name>
</gene>
<keyword evidence="3" id="KW-0276">Fatty acid metabolism</keyword>
<dbReference type="KEGG" id="rpm:RSPPHO_00064"/>
<comment type="similarity">
    <text evidence="1">Belongs to the ATP-dependent AMP-binding enzyme family.</text>
</comment>
<sequence>MRRSGRKDERKGAARGGSLGPRGSKGKAGEAGPPQTPASPGGASGIEGSGEASPPQPCRLAVPFPLLEELLIKPDGHATTGIALCAHQLIEQGSSPLMSSPYQTGLERTPANYVPLTPLGYLDRAAQTYPTRLAVVHGARRYTWAETRERARRLGSALAGLGVGVGDTVAVMGANTPELYEAHFGVPMTGAVLNALNVRLNAEEIAFILNHGEARVLLTDTEFSATLREALPLVERPLTVIDIVDSEYTGAGERLGQTDYESFLASGDPTYSGRWPDDEWDAIALNYTSGTTGNPKGVVYHHRGAALNALSNIITWGMPQGAVYLWTLPMFHCNGWCFPWTMAAVIGTNVCLRRVSAATIFKAIAEEKVTHFCGAPIVLGFLINASVQDRRTFDHTVNVMTAAAPPPAVVLERMQREGFLVTHVYGLTETYGPSTVCFWKDEWNDLPIDEQARLKARQGVRYVAQDGLMVADPETLEPAPADGETMGEVFFRGNITMKGYLKNPEATTESFRGGWFHTGDLGVLHPDGYIQLKDRSKDIIISGGENISSIEVESALHRHPDVVSAAVVAKPDEKWGETPRAYIELRDGATVTEAELIAFCREALAHYKCPREIIFGPLPKTSTGKIQKFILRRQAREQIS</sequence>
<dbReference type="PATRIC" id="fig|1150469.3.peg.98"/>
<dbReference type="InterPro" id="IPR025110">
    <property type="entry name" value="AMP-bd_C"/>
</dbReference>
<feature type="region of interest" description="Disordered" evidence="8">
    <location>
        <begin position="1"/>
        <end position="57"/>
    </location>
</feature>
<dbReference type="SUPFAM" id="SSF56801">
    <property type="entry name" value="Acetyl-CoA synthetase-like"/>
    <property type="match status" value="1"/>
</dbReference>
<name>H6SIR3_PARPM</name>
<dbReference type="PROSITE" id="PS00455">
    <property type="entry name" value="AMP_BINDING"/>
    <property type="match status" value="1"/>
</dbReference>
<dbReference type="GO" id="GO:0006631">
    <property type="term" value="P:fatty acid metabolic process"/>
    <property type="evidence" value="ECO:0007669"/>
    <property type="project" value="UniProtKB-KW"/>
</dbReference>
<evidence type="ECO:0000256" key="1">
    <source>
        <dbReference type="ARBA" id="ARBA00006432"/>
    </source>
</evidence>
<proteinExistence type="inferred from homology"/>
<accession>H6SIR3</accession>
<dbReference type="EMBL" id="HE663493">
    <property type="protein sequence ID" value="CCG06690.1"/>
    <property type="molecule type" value="Genomic_DNA"/>
</dbReference>
<evidence type="ECO:0000256" key="3">
    <source>
        <dbReference type="ARBA" id="ARBA00022832"/>
    </source>
</evidence>
<evidence type="ECO:0000259" key="9">
    <source>
        <dbReference type="Pfam" id="PF00501"/>
    </source>
</evidence>
<evidence type="ECO:0000256" key="7">
    <source>
        <dbReference type="ARBA" id="ARBA00067668"/>
    </source>
</evidence>
<dbReference type="InterPro" id="IPR045851">
    <property type="entry name" value="AMP-bd_C_sf"/>
</dbReference>
<dbReference type="Pfam" id="PF13193">
    <property type="entry name" value="AMP-binding_C"/>
    <property type="match status" value="1"/>
</dbReference>
<dbReference type="InterPro" id="IPR000873">
    <property type="entry name" value="AMP-dep_synth/lig_dom"/>
</dbReference>
<evidence type="ECO:0000256" key="8">
    <source>
        <dbReference type="SAM" id="MobiDB-lite"/>
    </source>
</evidence>
<dbReference type="Proteomes" id="UP000033220">
    <property type="component" value="Chromosome DSM 122"/>
</dbReference>
<evidence type="ECO:0000256" key="6">
    <source>
        <dbReference type="ARBA" id="ARBA00066616"/>
    </source>
</evidence>
<feature type="compositionally biased region" description="Basic and acidic residues" evidence="8">
    <location>
        <begin position="1"/>
        <end position="12"/>
    </location>
</feature>
<evidence type="ECO:0000259" key="10">
    <source>
        <dbReference type="Pfam" id="PF13193"/>
    </source>
</evidence>